<organism evidence="1 2">
    <name type="scientific">Citrus unshiu</name>
    <name type="common">Satsuma mandarin</name>
    <name type="synonym">Citrus nobilis var. unshiu</name>
    <dbReference type="NCBI Taxonomy" id="55188"/>
    <lineage>
        <taxon>Eukaryota</taxon>
        <taxon>Viridiplantae</taxon>
        <taxon>Streptophyta</taxon>
        <taxon>Embryophyta</taxon>
        <taxon>Tracheophyta</taxon>
        <taxon>Spermatophyta</taxon>
        <taxon>Magnoliopsida</taxon>
        <taxon>eudicotyledons</taxon>
        <taxon>Gunneridae</taxon>
        <taxon>Pentapetalae</taxon>
        <taxon>rosids</taxon>
        <taxon>malvids</taxon>
        <taxon>Sapindales</taxon>
        <taxon>Rutaceae</taxon>
        <taxon>Aurantioideae</taxon>
        <taxon>Citrus</taxon>
    </lineage>
</organism>
<dbReference type="AlphaFoldDB" id="A0A2H5NVW0"/>
<accession>A0A2H5NVW0</accession>
<evidence type="ECO:0000313" key="1">
    <source>
        <dbReference type="EMBL" id="GAY44262.1"/>
    </source>
</evidence>
<proteinExistence type="predicted"/>
<dbReference type="Proteomes" id="UP000236630">
    <property type="component" value="Unassembled WGS sequence"/>
</dbReference>
<evidence type="ECO:0000313" key="2">
    <source>
        <dbReference type="Proteomes" id="UP000236630"/>
    </source>
</evidence>
<name>A0A2H5NVW0_CITUN</name>
<comment type="caution">
    <text evidence="1">The sequence shown here is derived from an EMBL/GenBank/DDBJ whole genome shotgun (WGS) entry which is preliminary data.</text>
</comment>
<protein>
    <submittedName>
        <fullName evidence="1">Uncharacterized protein</fullName>
    </submittedName>
</protein>
<reference evidence="1 2" key="1">
    <citation type="journal article" date="2017" name="Front. Genet.">
        <title>Draft sequencing of the heterozygous diploid genome of Satsuma (Citrus unshiu Marc.) using a hybrid assembly approach.</title>
        <authorList>
            <person name="Shimizu T."/>
            <person name="Tanizawa Y."/>
            <person name="Mochizuki T."/>
            <person name="Nagasaki H."/>
            <person name="Yoshioka T."/>
            <person name="Toyoda A."/>
            <person name="Fujiyama A."/>
            <person name="Kaminuma E."/>
            <person name="Nakamura Y."/>
        </authorList>
    </citation>
    <scope>NUCLEOTIDE SEQUENCE [LARGE SCALE GENOMIC DNA]</scope>
    <source>
        <strain evidence="2">cv. Miyagawa wase</strain>
    </source>
</reference>
<dbReference type="EMBL" id="BDQV01000022">
    <property type="protein sequence ID" value="GAY44262.1"/>
    <property type="molecule type" value="Genomic_DNA"/>
</dbReference>
<keyword evidence="2" id="KW-1185">Reference proteome</keyword>
<gene>
    <name evidence="1" type="ORF">CUMW_080840</name>
</gene>
<sequence>MEDSGAEFPGFQICVHKEEYAFQRPLSRLQKRAPCPLQLIKPNNKASSLECKSASKAMGYNMNSSSAAAAAAKSSSSSFSSFSQNKDPIPLLSPLVLPSMLESSYNIQEGNT</sequence>